<name>A0ABD3P4X8_9STRA</name>
<feature type="compositionally biased region" description="Polar residues" evidence="1">
    <location>
        <begin position="142"/>
        <end position="175"/>
    </location>
</feature>
<proteinExistence type="predicted"/>
<feature type="region of interest" description="Disordered" evidence="1">
    <location>
        <begin position="133"/>
        <end position="241"/>
    </location>
</feature>
<organism evidence="2 3">
    <name type="scientific">Cyclotella cryptica</name>
    <dbReference type="NCBI Taxonomy" id="29204"/>
    <lineage>
        <taxon>Eukaryota</taxon>
        <taxon>Sar</taxon>
        <taxon>Stramenopiles</taxon>
        <taxon>Ochrophyta</taxon>
        <taxon>Bacillariophyta</taxon>
        <taxon>Coscinodiscophyceae</taxon>
        <taxon>Thalassiosirophycidae</taxon>
        <taxon>Stephanodiscales</taxon>
        <taxon>Stephanodiscaceae</taxon>
        <taxon>Cyclotella</taxon>
    </lineage>
</organism>
<evidence type="ECO:0000313" key="2">
    <source>
        <dbReference type="EMBL" id="KAL3782436.1"/>
    </source>
</evidence>
<dbReference type="EMBL" id="JABMIG020000286">
    <property type="protein sequence ID" value="KAL3782436.1"/>
    <property type="molecule type" value="Genomic_DNA"/>
</dbReference>
<evidence type="ECO:0000256" key="1">
    <source>
        <dbReference type="SAM" id="MobiDB-lite"/>
    </source>
</evidence>
<gene>
    <name evidence="2" type="ORF">HJC23_006009</name>
</gene>
<sequence length="749" mass="81505">MVSPADLDEPPDGLVVTMAFFSLPGDSSEENKSILAGAEASSVGLGVNDRPTFLIPSLNKPPVPADRREKSSPHVLGRSRPSFDVGGDAAAVGEFNRRGVWEAVRDELLENSIVSHPLVAGVVQRRGVSNRDSALSGVFGPNLSTFVPTPPGNTSCSNRSPETKTDAVNSPSTSPNDREETACADAAGMSPPSPAYEVGAATEAKGEAEAAAGGGGEGGGDVERGRGNIGESSSEAEAAEIEKHHDQIDAQLFSSIFVLGEKCAPFRAAILSRVWRDPDILAGVSYSSPVCRVASKVFRKDISFSYAPLFFLRSLVTTSFALLAQFGVDREFQDYPPQTSIIFDINPSLGSRIVLILPSKFFQATEDKCTKSSPTNKELHVSPSGDAPPSWHFLLGNAASSAQEESVLRRCDAIFTMLSTTDRWMRPLDHFTSTKIADYYLSDEQSKSEKSEYPPNEAIAAIEATHRWASRFVRPLHLCPWAGSSLDTVGAIRYWVLSVDEYEGSSGGELGQKWSRMFEGVEHIVRAAGRQLELITAENSASCEEGNLSDIENNFKSIDASVAISFVILVPTKSNVSDASPLNTWESSMDLLPDFESFHDYFLDLEDRLLDECDAFWEAIDDDNDNNVTDDQLPDGCKTTIAAFHPRWKFNNEDDLTTDDSKVDVSESASPIDFEKRTPYPTISLVMSSAIDVLVEKDEAQQQNSSSSVVTERIAALNERTLRKVGLDKLRSMFETEVVCPVSKFKFDA</sequence>
<protein>
    <submittedName>
        <fullName evidence="2">Uncharacterized protein</fullName>
    </submittedName>
</protein>
<keyword evidence="3" id="KW-1185">Reference proteome</keyword>
<accession>A0ABD3P4X8</accession>
<dbReference type="Proteomes" id="UP001516023">
    <property type="component" value="Unassembled WGS sequence"/>
</dbReference>
<evidence type="ECO:0000313" key="3">
    <source>
        <dbReference type="Proteomes" id="UP001516023"/>
    </source>
</evidence>
<feature type="region of interest" description="Disordered" evidence="1">
    <location>
        <begin position="56"/>
        <end position="82"/>
    </location>
</feature>
<reference evidence="2 3" key="1">
    <citation type="journal article" date="2020" name="G3 (Bethesda)">
        <title>Improved Reference Genome for Cyclotella cryptica CCMP332, a Model for Cell Wall Morphogenesis, Salinity Adaptation, and Lipid Production in Diatoms (Bacillariophyta).</title>
        <authorList>
            <person name="Roberts W.R."/>
            <person name="Downey K.M."/>
            <person name="Ruck E.C."/>
            <person name="Traller J.C."/>
            <person name="Alverson A.J."/>
        </authorList>
    </citation>
    <scope>NUCLEOTIDE SEQUENCE [LARGE SCALE GENOMIC DNA]</scope>
    <source>
        <strain evidence="2 3">CCMP332</strain>
    </source>
</reference>
<comment type="caution">
    <text evidence="2">The sequence shown here is derived from an EMBL/GenBank/DDBJ whole genome shotgun (WGS) entry which is preliminary data.</text>
</comment>
<dbReference type="AlphaFoldDB" id="A0ABD3P4X8"/>